<dbReference type="Gene3D" id="2.130.10.10">
    <property type="entry name" value="YVTN repeat-like/Quinoprotein amine dehydrogenase"/>
    <property type="match status" value="1"/>
</dbReference>
<sequence>MLFLIVVLVLNVRAALIVIPLPDGRAITNIIPYSHYIKVRVIDMNHNYANLLTLLPKDYPNCLGLKDALPLTFMYGWGKYYLVHYNTTSANIDVVLCKPSELGDIKPIIRAIQKGDSKGISLPISIANGRGIYVFISLEHLFQTLLYERVSATVIMDNGVLFGSISNDSPIYTMLRYRDSLLMLFEPAGFNELDLVEHNLTSNSLRIIYRFHQPIFDIKACDSTLAVLTKAPEGLEIKIGKVDRDKFNIEKIKRLDVDADHASQSFTRDCKYLAILYKEKSNAHVALLNTSDLSVIGSKEVRVSGIPIALALQGSELSAITLIKSDDVFFQDSSTNPIDVAYISLSDLLPKKYLLELLKLRRNVHELGSYEYYMILPPKRGQSLLKRIEDVKDVWNNITLVIKTMFALLKYKSSSELVESATELINRAINETEPLLDVLNTSSSIRLEKVNAEIIRNLNKGCNITFSKNFLHNTPHFILSTAELCSKSTAESVAELLYEGFLRCLTLSNVTRLNVTGALQCVDVRKQLEALASNVSQLLFFLKNLVVLHFINSEKEFASKRYLSDSTLGLLLSDVRKLDKLLRILASMNITVKQGKMFNLETLLPPIKVRKECSPPSSLLELDHLINLFKANNLDTTLRPDSIVEGALKGWLAHSYVICKDKNETVIEYFPLRRNSIPVVELGNNTLLIGDGKDLRIISLINGTMKSYLLNSSIWKAIHLGRDYIVATSEGIYLVSLSGLKKLITIHKSGYYYARYLDEELIAPNQVSICYYFYTHYGTNVTCFLLDSRGNVIRSYTRAFRKILSNVLLLDNYTIVSYSTSSTVYYNAVEIAQVPGTIKSALCSRLLVATDNENGTTIFYFLGYKKVRPLWILNVYDDLVWRGDICNYVFLKKSKRLLDIFGNYYTLNMLPRGDMKIYRNGSKLVMLEIFPDSDGRSLIGKVVIKITEVDLKEPVLGQERIKKVRILNGDTYLSYLSCLINLMNPNMCYDIVKSEKDALVVKLKHGVYWKNSIYANITLAFINKANDTLHIEIQKALRLELPPGSSRVLRIKHVPIYLTHYKILPILIEYQSSPYLRLYNTVLVNNSRDSLKEVLVKNVEGFVEALSTSPKYLAVAFNNITFEPNNSILHNGHIYILDINGSLVEQYNVKGEMEDASYCCNKFGFVNLDDYAYIYDLSTGTWKKVYVGDDYDRAITMLKNGFLAGCCNLAYFDFQGHKRWDVSMNYIVNGPAVYKGYVYVPQYAGTMNALRILKLSDGGEVRTIEFNERVLDAQVCGNYLALGTAHHVYLYDISDPTNPRELWNYNGIARSCNGGYCYGAWNVAFSPDCKYLVSADYEDQKIHLFDVQTGKQVLERRFESSVGEVAWWRNRIAVGLENGKVYVFKLIIPPITSKK</sequence>
<protein>
    <submittedName>
        <fullName evidence="1">Uncharacterized protein</fullName>
    </submittedName>
</protein>
<dbReference type="EMBL" id="CP006868">
    <property type="protein sequence ID" value="UXD22047.1"/>
    <property type="molecule type" value="Genomic_DNA"/>
</dbReference>
<evidence type="ECO:0000313" key="2">
    <source>
        <dbReference type="Proteomes" id="UP001063698"/>
    </source>
</evidence>
<dbReference type="KEGG" id="ipc:IPA_01165"/>
<evidence type="ECO:0000313" key="1">
    <source>
        <dbReference type="EMBL" id="UXD22047.1"/>
    </source>
</evidence>
<dbReference type="SUPFAM" id="SSF50998">
    <property type="entry name" value="Quinoprotein alcohol dehydrogenase-like"/>
    <property type="match status" value="1"/>
</dbReference>
<proteinExistence type="predicted"/>
<gene>
    <name evidence="1" type="ORF">IPA_01165</name>
</gene>
<accession>A0A977KAG2</accession>
<organism evidence="1 2">
    <name type="scientific">Ignicoccus pacificus DSM 13166</name>
    <dbReference type="NCBI Taxonomy" id="940294"/>
    <lineage>
        <taxon>Archaea</taxon>
        <taxon>Thermoproteota</taxon>
        <taxon>Thermoprotei</taxon>
        <taxon>Desulfurococcales</taxon>
        <taxon>Desulfurococcaceae</taxon>
        <taxon>Ignicoccus</taxon>
    </lineage>
</organism>
<reference evidence="1" key="1">
    <citation type="submission" date="2013-11" db="EMBL/GenBank/DDBJ databases">
        <title>Comparative genomics of Ignicoccus.</title>
        <authorList>
            <person name="Podar M."/>
        </authorList>
    </citation>
    <scope>NUCLEOTIDE SEQUENCE</scope>
    <source>
        <strain evidence="1">DSM 13166</strain>
    </source>
</reference>
<keyword evidence="2" id="KW-1185">Reference proteome</keyword>
<dbReference type="InterPro" id="IPR011047">
    <property type="entry name" value="Quinoprotein_ADH-like_sf"/>
</dbReference>
<dbReference type="InterPro" id="IPR015943">
    <property type="entry name" value="WD40/YVTN_repeat-like_dom_sf"/>
</dbReference>
<name>A0A977KAG2_9CREN</name>
<dbReference type="Proteomes" id="UP001063698">
    <property type="component" value="Chromosome"/>
</dbReference>